<reference evidence="8 9" key="1">
    <citation type="journal article" date="2018" name="Sci. Data">
        <title>The draft genome sequence of cork oak.</title>
        <authorList>
            <person name="Ramos A.M."/>
            <person name="Usie A."/>
            <person name="Barbosa P."/>
            <person name="Barros P.M."/>
            <person name="Capote T."/>
            <person name="Chaves I."/>
            <person name="Simoes F."/>
            <person name="Abreu I."/>
            <person name="Carrasquinho I."/>
            <person name="Faro C."/>
            <person name="Guimaraes J.B."/>
            <person name="Mendonca D."/>
            <person name="Nobrega F."/>
            <person name="Rodrigues L."/>
            <person name="Saibo N.J.M."/>
            <person name="Varela M.C."/>
            <person name="Egas C."/>
            <person name="Matos J."/>
            <person name="Miguel C.M."/>
            <person name="Oliveira M.M."/>
            <person name="Ricardo C.P."/>
            <person name="Goncalves S."/>
        </authorList>
    </citation>
    <scope>NUCLEOTIDE SEQUENCE [LARGE SCALE GENOMIC DNA]</scope>
    <source>
        <strain evidence="9">cv. HL8</strain>
    </source>
</reference>
<evidence type="ECO:0000256" key="4">
    <source>
        <dbReference type="ARBA" id="ARBA00023054"/>
    </source>
</evidence>
<protein>
    <submittedName>
        <fullName evidence="8">Beta-catenin-like protein 1</fullName>
    </submittedName>
</protein>
<dbReference type="PANTHER" id="PTHR14978:SF0">
    <property type="entry name" value="BETA-CATENIN-LIKE PROTEIN 1"/>
    <property type="match status" value="1"/>
</dbReference>
<dbReference type="GO" id="GO:0005681">
    <property type="term" value="C:spliceosomal complex"/>
    <property type="evidence" value="ECO:0007669"/>
    <property type="project" value="TreeGrafter"/>
</dbReference>
<evidence type="ECO:0000256" key="3">
    <source>
        <dbReference type="ARBA" id="ARBA00022737"/>
    </source>
</evidence>
<sequence length="264" mass="30241">NIKPTKKKKKKKHEHHQIKEHEQEQKLKLKLKDNIEARLKYPNQPDRFTDSKIDLHNDLHKLSILSRAPELYLDLVNLNVIPLILNFRAHDNIYIMVDVDLTDPDVFEDDEESDELARVLVDALAKNNMLELLGLNDSDPDEMATVYSTLMTVENLVEVKPAVAEMVCERTKLLKWLLGKIKVREFDSNKQYASEILAILLQNSAANQRRVGQMNNVDVVLQSIAVFFMPHPVHCLLFKKCGGRVLGFNVSLVIEEVWVVASGI</sequence>
<proteinExistence type="predicted"/>
<dbReference type="PANTHER" id="PTHR14978">
    <property type="entry name" value="BETA-CATENIN-LIKE PROTEIN 1 NUCLEAR ASSOCIATED PROTEIN"/>
    <property type="match status" value="1"/>
</dbReference>
<dbReference type="AlphaFoldDB" id="A0AAW0I5R1"/>
<feature type="domain" description="Beta-catenin-like protein 1 N-terminal" evidence="7">
    <location>
        <begin position="8"/>
        <end position="100"/>
    </location>
</feature>
<name>A0AAW0I5R1_QUESU</name>
<keyword evidence="4" id="KW-0175">Coiled coil</keyword>
<dbReference type="InterPro" id="IPR039678">
    <property type="entry name" value="CTNNBL1"/>
</dbReference>
<dbReference type="SMART" id="SM01156">
    <property type="entry name" value="DUF1716"/>
    <property type="match status" value="1"/>
</dbReference>
<dbReference type="Pfam" id="PF08216">
    <property type="entry name" value="CTNNBL"/>
    <property type="match status" value="1"/>
</dbReference>
<dbReference type="InterPro" id="IPR011989">
    <property type="entry name" value="ARM-like"/>
</dbReference>
<keyword evidence="2" id="KW-0597">Phosphoprotein</keyword>
<evidence type="ECO:0000256" key="1">
    <source>
        <dbReference type="ARBA" id="ARBA00004123"/>
    </source>
</evidence>
<evidence type="ECO:0000256" key="6">
    <source>
        <dbReference type="SAM" id="MobiDB-lite"/>
    </source>
</evidence>
<keyword evidence="5" id="KW-0539">Nucleus</keyword>
<keyword evidence="9" id="KW-1185">Reference proteome</keyword>
<comment type="subcellular location">
    <subcellularLocation>
        <location evidence="1">Nucleus</location>
    </subcellularLocation>
</comment>
<feature type="non-terminal residue" evidence="8">
    <location>
        <position position="1"/>
    </location>
</feature>
<dbReference type="InterPro" id="IPR013180">
    <property type="entry name" value="CTNNBL1_N"/>
</dbReference>
<evidence type="ECO:0000256" key="2">
    <source>
        <dbReference type="ARBA" id="ARBA00022553"/>
    </source>
</evidence>
<dbReference type="Proteomes" id="UP000237347">
    <property type="component" value="Unassembled WGS sequence"/>
</dbReference>
<evidence type="ECO:0000313" key="9">
    <source>
        <dbReference type="Proteomes" id="UP000237347"/>
    </source>
</evidence>
<feature type="compositionally biased region" description="Basic residues" evidence="6">
    <location>
        <begin position="1"/>
        <end position="16"/>
    </location>
</feature>
<evidence type="ECO:0000313" key="8">
    <source>
        <dbReference type="EMBL" id="KAK7809527.1"/>
    </source>
</evidence>
<evidence type="ECO:0000259" key="7">
    <source>
        <dbReference type="SMART" id="SM01156"/>
    </source>
</evidence>
<feature type="region of interest" description="Disordered" evidence="6">
    <location>
        <begin position="1"/>
        <end position="25"/>
    </location>
</feature>
<accession>A0AAW0I5R1</accession>
<organism evidence="8 9">
    <name type="scientific">Quercus suber</name>
    <name type="common">Cork oak</name>
    <dbReference type="NCBI Taxonomy" id="58331"/>
    <lineage>
        <taxon>Eukaryota</taxon>
        <taxon>Viridiplantae</taxon>
        <taxon>Streptophyta</taxon>
        <taxon>Embryophyta</taxon>
        <taxon>Tracheophyta</taxon>
        <taxon>Spermatophyta</taxon>
        <taxon>Magnoliopsida</taxon>
        <taxon>eudicotyledons</taxon>
        <taxon>Gunneridae</taxon>
        <taxon>Pentapetalae</taxon>
        <taxon>rosids</taxon>
        <taxon>fabids</taxon>
        <taxon>Fagales</taxon>
        <taxon>Fagaceae</taxon>
        <taxon>Quercus</taxon>
    </lineage>
</organism>
<keyword evidence="3" id="KW-0677">Repeat</keyword>
<comment type="caution">
    <text evidence="8">The sequence shown here is derived from an EMBL/GenBank/DDBJ whole genome shotgun (WGS) entry which is preliminary data.</text>
</comment>
<gene>
    <name evidence="8" type="primary">CTNNBL1_0</name>
    <name evidence="8" type="ORF">CFP56_018410</name>
</gene>
<evidence type="ECO:0000256" key="5">
    <source>
        <dbReference type="ARBA" id="ARBA00023242"/>
    </source>
</evidence>
<dbReference type="EMBL" id="PKMF04002338">
    <property type="protein sequence ID" value="KAK7809527.1"/>
    <property type="molecule type" value="Genomic_DNA"/>
</dbReference>
<dbReference type="Gene3D" id="1.25.10.10">
    <property type="entry name" value="Leucine-rich Repeat Variant"/>
    <property type="match status" value="1"/>
</dbReference>